<accession>A0ABV5NE73</accession>
<gene>
    <name evidence="2" type="ORF">ACFFR3_03580</name>
</gene>
<sequence length="185" mass="20302">MPKVGIILGSTRPGRNGEAVARWVHELAAKRGDADYQVLDLQDYDLRHLDEPTPAAAGVYHHDHTKSWAAAVAPLDAFVFVTPEYNHSIPGALKDAIDFLYEEWANKAAGFVSYGVDGGVRSVGHLRDILSTVRVATVQMHVALSVATDFENFSDFRPAAAHEERLNTMLDQLLEWGAALQPLRG</sequence>
<dbReference type="PANTHER" id="PTHR30543:SF21">
    <property type="entry name" value="NAD(P)H-DEPENDENT FMN REDUCTASE LOT6"/>
    <property type="match status" value="1"/>
</dbReference>
<protein>
    <submittedName>
        <fullName evidence="2">NADPH-dependent FMN reductase</fullName>
        <ecNumber evidence="2">1.-.-.-</ecNumber>
    </submittedName>
</protein>
<dbReference type="PANTHER" id="PTHR30543">
    <property type="entry name" value="CHROMATE REDUCTASE"/>
    <property type="match status" value="1"/>
</dbReference>
<dbReference type="InterPro" id="IPR029039">
    <property type="entry name" value="Flavoprotein-like_sf"/>
</dbReference>
<dbReference type="Pfam" id="PF03358">
    <property type="entry name" value="FMN_red"/>
    <property type="match status" value="1"/>
</dbReference>
<dbReference type="InterPro" id="IPR005025">
    <property type="entry name" value="FMN_Rdtase-like_dom"/>
</dbReference>
<keyword evidence="2" id="KW-0560">Oxidoreductase</keyword>
<reference evidence="2 3" key="1">
    <citation type="submission" date="2024-09" db="EMBL/GenBank/DDBJ databases">
        <authorList>
            <person name="Sun Q."/>
            <person name="Mori K."/>
        </authorList>
    </citation>
    <scope>NUCLEOTIDE SEQUENCE [LARGE SCALE GENOMIC DNA]</scope>
    <source>
        <strain evidence="2 3">JCM 3324</strain>
    </source>
</reference>
<dbReference type="EMBL" id="JBHMCF010000003">
    <property type="protein sequence ID" value="MFB9468569.1"/>
    <property type="molecule type" value="Genomic_DNA"/>
</dbReference>
<dbReference type="GO" id="GO:0016491">
    <property type="term" value="F:oxidoreductase activity"/>
    <property type="evidence" value="ECO:0007669"/>
    <property type="project" value="UniProtKB-KW"/>
</dbReference>
<keyword evidence="3" id="KW-1185">Reference proteome</keyword>
<name>A0ABV5NE73_9ACTN</name>
<evidence type="ECO:0000259" key="1">
    <source>
        <dbReference type="Pfam" id="PF03358"/>
    </source>
</evidence>
<feature type="domain" description="NADPH-dependent FMN reductase-like" evidence="1">
    <location>
        <begin position="2"/>
        <end position="147"/>
    </location>
</feature>
<comment type="caution">
    <text evidence="2">The sequence shown here is derived from an EMBL/GenBank/DDBJ whole genome shotgun (WGS) entry which is preliminary data.</text>
</comment>
<dbReference type="EC" id="1.-.-.-" evidence="2"/>
<dbReference type="InterPro" id="IPR050712">
    <property type="entry name" value="NAD(P)H-dep_reductase"/>
</dbReference>
<dbReference type="Proteomes" id="UP001589568">
    <property type="component" value="Unassembled WGS sequence"/>
</dbReference>
<evidence type="ECO:0000313" key="2">
    <source>
        <dbReference type="EMBL" id="MFB9468569.1"/>
    </source>
</evidence>
<dbReference type="RefSeq" id="WP_345396901.1">
    <property type="nucleotide sequence ID" value="NZ_BAAAXS010000001.1"/>
</dbReference>
<dbReference type="SUPFAM" id="SSF52218">
    <property type="entry name" value="Flavoproteins"/>
    <property type="match status" value="1"/>
</dbReference>
<organism evidence="2 3">
    <name type="scientific">Nonomuraea salmonea</name>
    <dbReference type="NCBI Taxonomy" id="46181"/>
    <lineage>
        <taxon>Bacteria</taxon>
        <taxon>Bacillati</taxon>
        <taxon>Actinomycetota</taxon>
        <taxon>Actinomycetes</taxon>
        <taxon>Streptosporangiales</taxon>
        <taxon>Streptosporangiaceae</taxon>
        <taxon>Nonomuraea</taxon>
    </lineage>
</organism>
<proteinExistence type="predicted"/>
<evidence type="ECO:0000313" key="3">
    <source>
        <dbReference type="Proteomes" id="UP001589568"/>
    </source>
</evidence>
<dbReference type="Gene3D" id="3.40.50.360">
    <property type="match status" value="1"/>
</dbReference>